<sequence length="70" mass="7633">YLDRTNLTVLMTAAEVYTVSGSMGIACGLLFEAVGLGFRDFEVIEERGSFSMLYASPCYEEARARAGLDP</sequence>
<comment type="caution">
    <text evidence="1">The sequence shown here is derived from an EMBL/GenBank/DDBJ whole genome shotgun (WGS) entry which is preliminary data.</text>
</comment>
<feature type="non-terminal residue" evidence="1">
    <location>
        <position position="1"/>
    </location>
</feature>
<organism evidence="1">
    <name type="scientific">marine sediment metagenome</name>
    <dbReference type="NCBI Taxonomy" id="412755"/>
    <lineage>
        <taxon>unclassified sequences</taxon>
        <taxon>metagenomes</taxon>
        <taxon>ecological metagenomes</taxon>
    </lineage>
</organism>
<name>A0A0F9A2S7_9ZZZZ</name>
<dbReference type="EMBL" id="LAZR01060055">
    <property type="protein sequence ID" value="KKK66486.1"/>
    <property type="molecule type" value="Genomic_DNA"/>
</dbReference>
<reference evidence="1" key="1">
    <citation type="journal article" date="2015" name="Nature">
        <title>Complex archaea that bridge the gap between prokaryotes and eukaryotes.</title>
        <authorList>
            <person name="Spang A."/>
            <person name="Saw J.H."/>
            <person name="Jorgensen S.L."/>
            <person name="Zaremba-Niedzwiedzka K."/>
            <person name="Martijn J."/>
            <person name="Lind A.E."/>
            <person name="van Eijk R."/>
            <person name="Schleper C."/>
            <person name="Guy L."/>
            <person name="Ettema T.J."/>
        </authorList>
    </citation>
    <scope>NUCLEOTIDE SEQUENCE</scope>
</reference>
<protein>
    <submittedName>
        <fullName evidence="1">Uncharacterized protein</fullName>
    </submittedName>
</protein>
<dbReference type="AlphaFoldDB" id="A0A0F9A2S7"/>
<accession>A0A0F9A2S7</accession>
<gene>
    <name evidence="1" type="ORF">LCGC14_2963590</name>
</gene>
<evidence type="ECO:0000313" key="1">
    <source>
        <dbReference type="EMBL" id="KKK66486.1"/>
    </source>
</evidence>
<proteinExistence type="predicted"/>